<organism evidence="5 6">
    <name type="scientific">Actinomarinicola tropica</name>
    <dbReference type="NCBI Taxonomy" id="2789776"/>
    <lineage>
        <taxon>Bacteria</taxon>
        <taxon>Bacillati</taxon>
        <taxon>Actinomycetota</taxon>
        <taxon>Acidimicrobiia</taxon>
        <taxon>Acidimicrobiales</taxon>
        <taxon>Iamiaceae</taxon>
        <taxon>Actinomarinicola</taxon>
    </lineage>
</organism>
<dbReference type="PANTHER" id="PTHR36175">
    <property type="entry name" value="CYANOPHYCINASE"/>
    <property type="match status" value="1"/>
</dbReference>
<dbReference type="RefSeq" id="WP_153760667.1">
    <property type="nucleotide sequence ID" value="NZ_CP045851.1"/>
</dbReference>
<proteinExistence type="inferred from homology"/>
<keyword evidence="3" id="KW-0378">Hydrolase</keyword>
<dbReference type="GO" id="GO:0008236">
    <property type="term" value="F:serine-type peptidase activity"/>
    <property type="evidence" value="ECO:0007669"/>
    <property type="project" value="UniProtKB-KW"/>
</dbReference>
<dbReference type="Proteomes" id="UP000334019">
    <property type="component" value="Chromosome"/>
</dbReference>
<evidence type="ECO:0000256" key="3">
    <source>
        <dbReference type="ARBA" id="ARBA00022801"/>
    </source>
</evidence>
<name>A0A5Q2RL49_9ACTN</name>
<gene>
    <name evidence="5" type="ORF">GH723_16455</name>
</gene>
<sequence length="229" mass="23562">MSAGPLCLVGGDEWTDGCSFDAALLAESGADSVVVLTTAAAYEGADAVADHARAWFDSLGASVVVPRVLVRSDALDEENVRAVREARFVYLAGGPAGGSPMHLRSVLKDSPLCDAMIEAWKGGAVLAGAAAGGAVLFDHMVDTRGGAFTVGVGLLSGFTMIPRYDQWSHDKVHRTVGLAAPGLVVAGIEERTALIHRPNGSWSAEGAGSVHVFRNGSGADLSALPPLRV</sequence>
<accession>A0A5Q2RL49</accession>
<dbReference type="PANTHER" id="PTHR36175:SF1">
    <property type="entry name" value="CYANOPHYCINASE"/>
    <property type="match status" value="1"/>
</dbReference>
<dbReference type="InterPro" id="IPR029062">
    <property type="entry name" value="Class_I_gatase-like"/>
</dbReference>
<evidence type="ECO:0000256" key="2">
    <source>
        <dbReference type="ARBA" id="ARBA00022670"/>
    </source>
</evidence>
<dbReference type="GO" id="GO:0006508">
    <property type="term" value="P:proteolysis"/>
    <property type="evidence" value="ECO:0007669"/>
    <property type="project" value="UniProtKB-KW"/>
</dbReference>
<reference evidence="5 6" key="1">
    <citation type="submission" date="2019-11" db="EMBL/GenBank/DDBJ databases">
        <authorList>
            <person name="He Y."/>
        </authorList>
    </citation>
    <scope>NUCLEOTIDE SEQUENCE [LARGE SCALE GENOMIC DNA]</scope>
    <source>
        <strain evidence="5 6">SCSIO 58843</strain>
    </source>
</reference>
<keyword evidence="2" id="KW-0645">Protease</keyword>
<evidence type="ECO:0000256" key="1">
    <source>
        <dbReference type="ARBA" id="ARBA00006534"/>
    </source>
</evidence>
<keyword evidence="6" id="KW-1185">Reference proteome</keyword>
<evidence type="ECO:0000256" key="4">
    <source>
        <dbReference type="ARBA" id="ARBA00022825"/>
    </source>
</evidence>
<dbReference type="AlphaFoldDB" id="A0A5Q2RL49"/>
<dbReference type="Gene3D" id="3.40.50.880">
    <property type="match status" value="1"/>
</dbReference>
<protein>
    <recommendedName>
        <fullName evidence="7">Peptidase</fullName>
    </recommendedName>
</protein>
<dbReference type="Pfam" id="PF03575">
    <property type="entry name" value="Peptidase_S51"/>
    <property type="match status" value="1"/>
</dbReference>
<evidence type="ECO:0000313" key="5">
    <source>
        <dbReference type="EMBL" id="QGG96563.1"/>
    </source>
</evidence>
<dbReference type="EMBL" id="CP045851">
    <property type="protein sequence ID" value="QGG96563.1"/>
    <property type="molecule type" value="Genomic_DNA"/>
</dbReference>
<dbReference type="SUPFAM" id="SSF52317">
    <property type="entry name" value="Class I glutamine amidotransferase-like"/>
    <property type="match status" value="1"/>
</dbReference>
<keyword evidence="4" id="KW-0720">Serine protease</keyword>
<comment type="similarity">
    <text evidence="1">Belongs to the peptidase S51 family.</text>
</comment>
<evidence type="ECO:0000313" key="6">
    <source>
        <dbReference type="Proteomes" id="UP000334019"/>
    </source>
</evidence>
<evidence type="ECO:0008006" key="7">
    <source>
        <dbReference type="Google" id="ProtNLM"/>
    </source>
</evidence>
<dbReference type="InterPro" id="IPR005320">
    <property type="entry name" value="Peptidase_S51"/>
</dbReference>
<dbReference type="KEGG" id="atq:GH723_16455"/>